<evidence type="ECO:0000313" key="10">
    <source>
        <dbReference type="Proteomes" id="UP000076078"/>
    </source>
</evidence>
<dbReference type="Pfam" id="PF13532">
    <property type="entry name" value="2OG-FeII_Oxy_2"/>
    <property type="match status" value="1"/>
</dbReference>
<keyword evidence="5" id="KW-0560">Oxidoreductase</keyword>
<dbReference type="AlphaFoldDB" id="A0A151Z888"/>
<name>A0A151Z888_TIELA</name>
<dbReference type="InterPro" id="IPR037151">
    <property type="entry name" value="AlkB-like_sf"/>
</dbReference>
<comment type="similarity">
    <text evidence="2">Belongs to the alkB family.</text>
</comment>
<dbReference type="InterPro" id="IPR032862">
    <property type="entry name" value="ALKBH6"/>
</dbReference>
<dbReference type="STRING" id="361077.A0A151Z888"/>
<keyword evidence="4" id="KW-0223">Dioxygenase</keyword>
<evidence type="ECO:0000313" key="9">
    <source>
        <dbReference type="EMBL" id="KYQ90186.1"/>
    </source>
</evidence>
<proteinExistence type="inferred from homology"/>
<evidence type="ECO:0000256" key="4">
    <source>
        <dbReference type="ARBA" id="ARBA00022964"/>
    </source>
</evidence>
<protein>
    <submittedName>
        <fullName evidence="9">Putative NADH dehydrogenase</fullName>
    </submittedName>
</protein>
<dbReference type="InterPro" id="IPR005123">
    <property type="entry name" value="Oxoglu/Fe-dep_dioxygenase_dom"/>
</dbReference>
<dbReference type="PROSITE" id="PS51471">
    <property type="entry name" value="FE2OG_OXY"/>
    <property type="match status" value="1"/>
</dbReference>
<dbReference type="PANTHER" id="PTHR46030:SF1">
    <property type="entry name" value="ALPHA-KETOGLUTARATE-DEPENDENT DIOXYGENASE ALKB HOMOLOG 6"/>
    <property type="match status" value="1"/>
</dbReference>
<comment type="subcellular location">
    <subcellularLocation>
        <location evidence="1">Nucleus</location>
    </subcellularLocation>
</comment>
<dbReference type="SUPFAM" id="SSF51197">
    <property type="entry name" value="Clavaminate synthase-like"/>
    <property type="match status" value="1"/>
</dbReference>
<evidence type="ECO:0000256" key="3">
    <source>
        <dbReference type="ARBA" id="ARBA00022723"/>
    </source>
</evidence>
<dbReference type="EMBL" id="LODT01000037">
    <property type="protein sequence ID" value="KYQ90186.1"/>
    <property type="molecule type" value="Genomic_DNA"/>
</dbReference>
<evidence type="ECO:0000259" key="8">
    <source>
        <dbReference type="PROSITE" id="PS51471"/>
    </source>
</evidence>
<dbReference type="InParanoid" id="A0A151Z888"/>
<organism evidence="9 10">
    <name type="scientific">Tieghemostelium lacteum</name>
    <name type="common">Slime mold</name>
    <name type="synonym">Dictyostelium lacteum</name>
    <dbReference type="NCBI Taxonomy" id="361077"/>
    <lineage>
        <taxon>Eukaryota</taxon>
        <taxon>Amoebozoa</taxon>
        <taxon>Evosea</taxon>
        <taxon>Eumycetozoa</taxon>
        <taxon>Dictyostelia</taxon>
        <taxon>Dictyosteliales</taxon>
        <taxon>Raperosteliaceae</taxon>
        <taxon>Tieghemostelium</taxon>
    </lineage>
</organism>
<gene>
    <name evidence="9" type="ORF">DLAC_08783</name>
</gene>
<keyword evidence="10" id="KW-1185">Reference proteome</keyword>
<dbReference type="GO" id="GO:0046872">
    <property type="term" value="F:metal ion binding"/>
    <property type="evidence" value="ECO:0007669"/>
    <property type="project" value="UniProtKB-KW"/>
</dbReference>
<evidence type="ECO:0000256" key="6">
    <source>
        <dbReference type="ARBA" id="ARBA00023004"/>
    </source>
</evidence>
<dbReference type="Proteomes" id="UP000076078">
    <property type="component" value="Unassembled WGS sequence"/>
</dbReference>
<dbReference type="OMA" id="KSPKTKW"/>
<keyword evidence="7" id="KW-0539">Nucleus</keyword>
<evidence type="ECO:0000256" key="7">
    <source>
        <dbReference type="ARBA" id="ARBA00023242"/>
    </source>
</evidence>
<dbReference type="InterPro" id="IPR027450">
    <property type="entry name" value="AlkB-like"/>
</dbReference>
<feature type="domain" description="Fe2OG dioxygenase" evidence="8">
    <location>
        <begin position="146"/>
        <end position="260"/>
    </location>
</feature>
<dbReference type="PANTHER" id="PTHR46030">
    <property type="entry name" value="ALPHA-KETOGLUTARATE-DEPENDENT DIOXYGENASE ALKB HOMOLOG 6"/>
    <property type="match status" value="1"/>
</dbReference>
<dbReference type="GO" id="GO:0051213">
    <property type="term" value="F:dioxygenase activity"/>
    <property type="evidence" value="ECO:0007669"/>
    <property type="project" value="UniProtKB-KW"/>
</dbReference>
<evidence type="ECO:0000256" key="1">
    <source>
        <dbReference type="ARBA" id="ARBA00004123"/>
    </source>
</evidence>
<accession>A0A151Z888</accession>
<reference evidence="9 10" key="1">
    <citation type="submission" date="2015-12" db="EMBL/GenBank/DDBJ databases">
        <title>Dictyostelia acquired genes for synthesis and detection of signals that induce cell-type specialization by lateral gene transfer from prokaryotes.</title>
        <authorList>
            <person name="Gloeckner G."/>
            <person name="Schaap P."/>
        </authorList>
    </citation>
    <scope>NUCLEOTIDE SEQUENCE [LARGE SCALE GENOMIC DNA]</scope>
    <source>
        <strain evidence="9 10">TK</strain>
    </source>
</reference>
<keyword evidence="3" id="KW-0479">Metal-binding</keyword>
<dbReference type="OrthoDB" id="412814at2759"/>
<evidence type="ECO:0000256" key="2">
    <source>
        <dbReference type="ARBA" id="ARBA00007879"/>
    </source>
</evidence>
<evidence type="ECO:0000256" key="5">
    <source>
        <dbReference type="ARBA" id="ARBA00023002"/>
    </source>
</evidence>
<dbReference type="GO" id="GO:0005634">
    <property type="term" value="C:nucleus"/>
    <property type="evidence" value="ECO:0007669"/>
    <property type="project" value="UniProtKB-SubCell"/>
</dbReference>
<comment type="caution">
    <text evidence="9">The sequence shown here is derived from an EMBL/GenBank/DDBJ whole genome shotgun (WGS) entry which is preliminary data.</text>
</comment>
<keyword evidence="6" id="KW-0408">Iron</keyword>
<sequence>MIDFQRLYREEKKKQLEQQKHLENIQNDQKKLEITKTNTNIGMINEIGKKDIEFMNLDKVKFDVFKVGSIASVYYIRDFIDSITERDILDKVYHQDNQNNWTQLKKRRLQNWGGNPIPSGMIEQLIPDWLDTICHKIYDYGVFPQKPNHVLLNEYQYDQGIMPHKDGPLFYPLVSILSLSSGCIMDFYKDLKEPPVQQLYLEPRSLLLFSDDAYTTSFHGIREVLSDQITEKVVNQNDHLKLGQEIDREIRVSLTIRIVPNAIKLNK</sequence>
<dbReference type="Gene3D" id="2.60.120.590">
    <property type="entry name" value="Alpha-ketoglutarate-dependent dioxygenase AlkB-like"/>
    <property type="match status" value="1"/>
</dbReference>